<evidence type="ECO:0000256" key="1">
    <source>
        <dbReference type="ARBA" id="ARBA00004651"/>
    </source>
</evidence>
<evidence type="ECO:0000256" key="2">
    <source>
        <dbReference type="ARBA" id="ARBA00012668"/>
    </source>
</evidence>
<evidence type="ECO:0000256" key="6">
    <source>
        <dbReference type="ARBA" id="ARBA00022989"/>
    </source>
</evidence>
<dbReference type="OrthoDB" id="4112385at2759"/>
<dbReference type="GO" id="GO:0006826">
    <property type="term" value="P:iron ion transport"/>
    <property type="evidence" value="ECO:0007669"/>
    <property type="project" value="TreeGrafter"/>
</dbReference>
<feature type="transmembrane region" description="Helical" evidence="10">
    <location>
        <begin position="54"/>
        <end position="76"/>
    </location>
</feature>
<dbReference type="GO" id="GO:0015677">
    <property type="term" value="P:copper ion import"/>
    <property type="evidence" value="ECO:0007669"/>
    <property type="project" value="TreeGrafter"/>
</dbReference>
<sequence length="535" mass="60090">MDVTQAYAIGVGGLLLFLILMNFRWWLLLGWKKVAPLSLKYFVYPQLRHRLTGAWNPAGVIAGLLYSGVNVFCICFKVHSVWMAGLRAANLSLINLIPLMAGPHLSFPADLLGITLRTYRRFHRSFGLMSSILLGFHVLIVIVEKKPFPLRISENLFGLIGTISWAFLVSLSLPLLRRPFYEFFLRLHQILAITATYSIWSHLRKGPSLSQKYIYTTIGTFLLTVLVQCGVIMYQTGMVGNGFARVKVTNIKEMLSREHVIIGSEVMRLHVSFVSPLQVKPGQYICLWIPWFGFLQSHPFMITSWSDEGLRSLDIFIEPREGLTRALLRYAESSREGGTSYRASFSGPHGTSVPAGTYETVLMMADGFGIVSHLPYLKQLIHGYNACKIRTRRIHLVWQLETKVDLGYAAADLLNDALVGDTLSLDDSQGEPSDEKPAKGKILSISVYIHWASQDRVPFGKRAIAYSGLADLETIVQEEAAGKHIKRVQEESGERGEMLVMVSGSNNLRDRLRSLVRPLADKKVCLEELEYQPGD</sequence>
<dbReference type="HOGENOM" id="CLU_010365_8_1_1"/>
<evidence type="ECO:0000256" key="3">
    <source>
        <dbReference type="ARBA" id="ARBA00022448"/>
    </source>
</evidence>
<keyword evidence="7" id="KW-0406">Ion transport</keyword>
<dbReference type="InterPro" id="IPR013130">
    <property type="entry name" value="Fe3_Rdtase_TM_dom"/>
</dbReference>
<dbReference type="Pfam" id="PF08022">
    <property type="entry name" value="FAD_binding_8"/>
    <property type="match status" value="1"/>
</dbReference>
<keyword evidence="5 10" id="KW-0812">Transmembrane</keyword>
<evidence type="ECO:0000256" key="9">
    <source>
        <dbReference type="ARBA" id="ARBA00048483"/>
    </source>
</evidence>
<proteinExistence type="predicted"/>
<dbReference type="PANTHER" id="PTHR32361:SF26">
    <property type="entry name" value="FAD-BINDING 8 DOMAIN-CONTAINING PROTEIN-RELATED"/>
    <property type="match status" value="1"/>
</dbReference>
<keyword evidence="4" id="KW-1003">Cell membrane</keyword>
<keyword evidence="13" id="KW-1185">Reference proteome</keyword>
<comment type="subcellular location">
    <subcellularLocation>
        <location evidence="1">Cell membrane</location>
        <topology evidence="1">Multi-pass membrane protein</topology>
    </subcellularLocation>
</comment>
<dbReference type="Gene3D" id="3.40.50.80">
    <property type="entry name" value="Nucleotide-binding domain of ferredoxin-NADP reductase (FNR) module"/>
    <property type="match status" value="1"/>
</dbReference>
<feature type="transmembrane region" description="Helical" evidence="10">
    <location>
        <begin position="126"/>
        <end position="144"/>
    </location>
</feature>
<dbReference type="InterPro" id="IPR017938">
    <property type="entry name" value="Riboflavin_synthase-like_b-brl"/>
</dbReference>
<comment type="catalytic activity">
    <reaction evidence="9">
        <text>2 a Fe(II)-siderophore + NADP(+) + H(+) = 2 a Fe(III)-siderophore + NADPH</text>
        <dbReference type="Rhea" id="RHEA:28795"/>
        <dbReference type="Rhea" id="RHEA-COMP:11342"/>
        <dbReference type="Rhea" id="RHEA-COMP:11344"/>
        <dbReference type="ChEBI" id="CHEBI:15378"/>
        <dbReference type="ChEBI" id="CHEBI:29033"/>
        <dbReference type="ChEBI" id="CHEBI:29034"/>
        <dbReference type="ChEBI" id="CHEBI:57783"/>
        <dbReference type="ChEBI" id="CHEBI:58349"/>
        <dbReference type="EC" id="1.16.1.9"/>
    </reaction>
</comment>
<dbReference type="InterPro" id="IPR017927">
    <property type="entry name" value="FAD-bd_FR_type"/>
</dbReference>
<dbReference type="EC" id="1.16.1.9" evidence="2"/>
<dbReference type="GeneID" id="25328863"/>
<evidence type="ECO:0000256" key="4">
    <source>
        <dbReference type="ARBA" id="ARBA00022475"/>
    </source>
</evidence>
<evidence type="ECO:0000313" key="13">
    <source>
        <dbReference type="Proteomes" id="UP000054342"/>
    </source>
</evidence>
<dbReference type="SUPFAM" id="SSF63380">
    <property type="entry name" value="Riboflavin synthase domain-like"/>
    <property type="match status" value="1"/>
</dbReference>
<dbReference type="Pfam" id="PF01794">
    <property type="entry name" value="Ferric_reduct"/>
    <property type="match status" value="1"/>
</dbReference>
<dbReference type="GO" id="GO:0052851">
    <property type="term" value="F:ferric-chelate reductase (NADPH) activity"/>
    <property type="evidence" value="ECO:0007669"/>
    <property type="project" value="UniProtKB-EC"/>
</dbReference>
<dbReference type="GO" id="GO:0005886">
    <property type="term" value="C:plasma membrane"/>
    <property type="evidence" value="ECO:0007669"/>
    <property type="project" value="UniProtKB-SubCell"/>
</dbReference>
<dbReference type="STRING" id="348802.A0A0D2BPZ1"/>
<feature type="transmembrane region" description="Helical" evidence="10">
    <location>
        <begin position="7"/>
        <end position="27"/>
    </location>
</feature>
<dbReference type="InterPro" id="IPR051410">
    <property type="entry name" value="Ferric/Cupric_Reductase"/>
</dbReference>
<feature type="transmembrane region" description="Helical" evidence="10">
    <location>
        <begin position="156"/>
        <end position="177"/>
    </location>
</feature>
<name>A0A0D2BPZ1_9EURO</name>
<dbReference type="PANTHER" id="PTHR32361">
    <property type="entry name" value="FERRIC/CUPRIC REDUCTASE TRANSMEMBRANE COMPONENT"/>
    <property type="match status" value="1"/>
</dbReference>
<protein>
    <recommendedName>
        <fullName evidence="2">ferric-chelate reductase (NADPH)</fullName>
        <ecNumber evidence="2">1.16.1.9</ecNumber>
    </recommendedName>
</protein>
<organism evidence="12 13">
    <name type="scientific">Exophiala xenobiotica</name>
    <dbReference type="NCBI Taxonomy" id="348802"/>
    <lineage>
        <taxon>Eukaryota</taxon>
        <taxon>Fungi</taxon>
        <taxon>Dikarya</taxon>
        <taxon>Ascomycota</taxon>
        <taxon>Pezizomycotina</taxon>
        <taxon>Eurotiomycetes</taxon>
        <taxon>Chaetothyriomycetidae</taxon>
        <taxon>Chaetothyriales</taxon>
        <taxon>Herpotrichiellaceae</taxon>
        <taxon>Exophiala</taxon>
    </lineage>
</organism>
<reference evidence="12 13" key="1">
    <citation type="submission" date="2015-01" db="EMBL/GenBank/DDBJ databases">
        <title>The Genome Sequence of Exophiala xenobiotica CBS118157.</title>
        <authorList>
            <consortium name="The Broad Institute Genomics Platform"/>
            <person name="Cuomo C."/>
            <person name="de Hoog S."/>
            <person name="Gorbushina A."/>
            <person name="Stielow B."/>
            <person name="Teixiera M."/>
            <person name="Abouelleil A."/>
            <person name="Chapman S.B."/>
            <person name="Priest M."/>
            <person name="Young S.K."/>
            <person name="Wortman J."/>
            <person name="Nusbaum C."/>
            <person name="Birren B."/>
        </authorList>
    </citation>
    <scope>NUCLEOTIDE SEQUENCE [LARGE SCALE GENOMIC DNA]</scope>
    <source>
        <strain evidence="12 13">CBS 118157</strain>
    </source>
</reference>
<dbReference type="Proteomes" id="UP000054342">
    <property type="component" value="Unassembled WGS sequence"/>
</dbReference>
<keyword evidence="6 10" id="KW-1133">Transmembrane helix</keyword>
<evidence type="ECO:0000259" key="11">
    <source>
        <dbReference type="PROSITE" id="PS51384"/>
    </source>
</evidence>
<evidence type="ECO:0000256" key="10">
    <source>
        <dbReference type="SAM" id="Phobius"/>
    </source>
</evidence>
<dbReference type="GO" id="GO:0006879">
    <property type="term" value="P:intracellular iron ion homeostasis"/>
    <property type="evidence" value="ECO:0007669"/>
    <property type="project" value="TreeGrafter"/>
</dbReference>
<dbReference type="InterPro" id="IPR039261">
    <property type="entry name" value="FNR_nucleotide-bd"/>
</dbReference>
<evidence type="ECO:0000313" key="12">
    <source>
        <dbReference type="EMBL" id="KIW54606.1"/>
    </source>
</evidence>
<dbReference type="CDD" id="cd06186">
    <property type="entry name" value="NOX_Duox_like_FAD_NADP"/>
    <property type="match status" value="1"/>
</dbReference>
<accession>A0A0D2BPZ1</accession>
<feature type="domain" description="FAD-binding FR-type" evidence="11">
    <location>
        <begin position="241"/>
        <end position="355"/>
    </location>
</feature>
<dbReference type="InterPro" id="IPR013112">
    <property type="entry name" value="FAD-bd_8"/>
</dbReference>
<keyword evidence="8 10" id="KW-0472">Membrane</keyword>
<evidence type="ECO:0000256" key="8">
    <source>
        <dbReference type="ARBA" id="ARBA00023136"/>
    </source>
</evidence>
<dbReference type="EMBL" id="KN847320">
    <property type="protein sequence ID" value="KIW54606.1"/>
    <property type="molecule type" value="Genomic_DNA"/>
</dbReference>
<keyword evidence="3" id="KW-0813">Transport</keyword>
<feature type="transmembrane region" description="Helical" evidence="10">
    <location>
        <begin position="213"/>
        <end position="234"/>
    </location>
</feature>
<evidence type="ECO:0000256" key="7">
    <source>
        <dbReference type="ARBA" id="ARBA00023065"/>
    </source>
</evidence>
<evidence type="ECO:0000256" key="5">
    <source>
        <dbReference type="ARBA" id="ARBA00022692"/>
    </source>
</evidence>
<gene>
    <name evidence="12" type="ORF">PV05_06955</name>
</gene>
<dbReference type="AlphaFoldDB" id="A0A0D2BPZ1"/>
<dbReference type="RefSeq" id="XP_013315190.1">
    <property type="nucleotide sequence ID" value="XM_013459736.1"/>
</dbReference>
<dbReference type="PROSITE" id="PS51384">
    <property type="entry name" value="FAD_FR"/>
    <property type="match status" value="1"/>
</dbReference>